<gene>
    <name evidence="1" type="ORF">BpHYR1_032455</name>
</gene>
<organism evidence="1 2">
    <name type="scientific">Brachionus plicatilis</name>
    <name type="common">Marine rotifer</name>
    <name type="synonym">Brachionus muelleri</name>
    <dbReference type="NCBI Taxonomy" id="10195"/>
    <lineage>
        <taxon>Eukaryota</taxon>
        <taxon>Metazoa</taxon>
        <taxon>Spiralia</taxon>
        <taxon>Gnathifera</taxon>
        <taxon>Rotifera</taxon>
        <taxon>Eurotatoria</taxon>
        <taxon>Monogononta</taxon>
        <taxon>Pseudotrocha</taxon>
        <taxon>Ploima</taxon>
        <taxon>Brachionidae</taxon>
        <taxon>Brachionus</taxon>
    </lineage>
</organism>
<evidence type="ECO:0000313" key="1">
    <source>
        <dbReference type="EMBL" id="RNA39345.1"/>
    </source>
</evidence>
<keyword evidence="2" id="KW-1185">Reference proteome</keyword>
<dbReference type="Proteomes" id="UP000276133">
    <property type="component" value="Unassembled WGS sequence"/>
</dbReference>
<dbReference type="AlphaFoldDB" id="A0A3M7SUH1"/>
<sequence>MINICHVKLAWKWALIHFSTRAHILLKTQLKIKCGLRIKTWFSAALSVQIDAELTQKKVFKQIKNLQQLNT</sequence>
<dbReference type="EMBL" id="REGN01000757">
    <property type="protein sequence ID" value="RNA39345.1"/>
    <property type="molecule type" value="Genomic_DNA"/>
</dbReference>
<comment type="caution">
    <text evidence="1">The sequence shown here is derived from an EMBL/GenBank/DDBJ whole genome shotgun (WGS) entry which is preliminary data.</text>
</comment>
<protein>
    <submittedName>
        <fullName evidence="1">Uncharacterized protein</fullName>
    </submittedName>
</protein>
<accession>A0A3M7SUH1</accession>
<name>A0A3M7SUH1_BRAPC</name>
<proteinExistence type="predicted"/>
<evidence type="ECO:0000313" key="2">
    <source>
        <dbReference type="Proteomes" id="UP000276133"/>
    </source>
</evidence>
<reference evidence="1 2" key="1">
    <citation type="journal article" date="2018" name="Sci. Rep.">
        <title>Genomic signatures of local adaptation to the degree of environmental predictability in rotifers.</title>
        <authorList>
            <person name="Franch-Gras L."/>
            <person name="Hahn C."/>
            <person name="Garcia-Roger E.M."/>
            <person name="Carmona M.J."/>
            <person name="Serra M."/>
            <person name="Gomez A."/>
        </authorList>
    </citation>
    <scope>NUCLEOTIDE SEQUENCE [LARGE SCALE GENOMIC DNA]</scope>
    <source>
        <strain evidence="1">HYR1</strain>
    </source>
</reference>